<name>A0ABQ5H4J2_9ASTR</name>
<evidence type="ECO:0000259" key="1">
    <source>
        <dbReference type="Pfam" id="PF00078"/>
    </source>
</evidence>
<dbReference type="InterPro" id="IPR043128">
    <property type="entry name" value="Rev_trsase/Diguanyl_cyclase"/>
</dbReference>
<dbReference type="Proteomes" id="UP001151760">
    <property type="component" value="Unassembled WGS sequence"/>
</dbReference>
<keyword evidence="3" id="KW-1185">Reference proteome</keyword>
<dbReference type="PANTHER" id="PTHR37984:SF5">
    <property type="entry name" value="PROTEIN NYNRIN-LIKE"/>
    <property type="match status" value="1"/>
</dbReference>
<dbReference type="InterPro" id="IPR000477">
    <property type="entry name" value="RT_dom"/>
</dbReference>
<reference evidence="2" key="2">
    <citation type="submission" date="2022-01" db="EMBL/GenBank/DDBJ databases">
        <authorList>
            <person name="Yamashiro T."/>
            <person name="Shiraishi A."/>
            <person name="Satake H."/>
            <person name="Nakayama K."/>
        </authorList>
    </citation>
    <scope>NUCLEOTIDE SEQUENCE</scope>
</reference>
<dbReference type="SUPFAM" id="SSF56672">
    <property type="entry name" value="DNA/RNA polymerases"/>
    <property type="match status" value="1"/>
</dbReference>
<dbReference type="Gene3D" id="3.30.420.10">
    <property type="entry name" value="Ribonuclease H-like superfamily/Ribonuclease H"/>
    <property type="match status" value="2"/>
</dbReference>
<dbReference type="InterPro" id="IPR043502">
    <property type="entry name" value="DNA/RNA_pol_sf"/>
</dbReference>
<proteinExistence type="predicted"/>
<accession>A0ABQ5H4J2</accession>
<dbReference type="EMBL" id="BQNB010019202">
    <property type="protein sequence ID" value="GJT82805.1"/>
    <property type="molecule type" value="Genomic_DNA"/>
</dbReference>
<evidence type="ECO:0000313" key="3">
    <source>
        <dbReference type="Proteomes" id="UP001151760"/>
    </source>
</evidence>
<sequence>MKPLPKHLKYAFLEKDSVFPVIISALLEADEKKRLVSIMKNHKEMFAWKTSNIPGIRPSFFKHKISFEDNAKLVIQRQHQLNPNMKEVVKKEIIKLLDVVEPTDQEKTTFTCPYGTYAYNRMPFSICNASETFQRCMIAIFKDMLETSMEVSMGDFSVFGNSFESCLSNLEQMLIRCKQANLVHNWEKCHFMVTEGTVLGHKVSSAGLEVDEAKIEVIAKLPPPTNVKVVQSFLGHAGFYRRFIKDISKISSPMKNFLRKTQSLILAKNASRHSKRSNKNEMPQNNIQINKVFDVWGIDFMGPFTKSHKSEYILVAIDYMSKWVEVEALPTNDARGVHHRSAISYHPQTNCQVENTNIALKRILEKKLKDNPSIWSRKLNDALWAFRTAYKTPIGITPYRLWYGKTCPLPIEIEHRAYQALRSCNPNLKIAGEKRFMQLHELDELRLQAYENSKLYKARTKAYQDKKLRIWKEFKARDKVLLFNSKDKFKAPKLISK</sequence>
<dbReference type="SUPFAM" id="SSF53098">
    <property type="entry name" value="Ribonuclease H-like"/>
    <property type="match status" value="1"/>
</dbReference>
<keyword evidence="2" id="KW-0808">Transferase</keyword>
<keyword evidence="2" id="KW-0548">Nucleotidyltransferase</keyword>
<dbReference type="GO" id="GO:0003964">
    <property type="term" value="F:RNA-directed DNA polymerase activity"/>
    <property type="evidence" value="ECO:0007669"/>
    <property type="project" value="UniProtKB-KW"/>
</dbReference>
<dbReference type="Pfam" id="PF00078">
    <property type="entry name" value="RVT_1"/>
    <property type="match status" value="1"/>
</dbReference>
<dbReference type="InterPro" id="IPR050951">
    <property type="entry name" value="Retrovirus_Pol_polyprotein"/>
</dbReference>
<dbReference type="InterPro" id="IPR036397">
    <property type="entry name" value="RNaseH_sf"/>
</dbReference>
<organism evidence="2 3">
    <name type="scientific">Tanacetum coccineum</name>
    <dbReference type="NCBI Taxonomy" id="301880"/>
    <lineage>
        <taxon>Eukaryota</taxon>
        <taxon>Viridiplantae</taxon>
        <taxon>Streptophyta</taxon>
        <taxon>Embryophyta</taxon>
        <taxon>Tracheophyta</taxon>
        <taxon>Spermatophyta</taxon>
        <taxon>Magnoliopsida</taxon>
        <taxon>eudicotyledons</taxon>
        <taxon>Gunneridae</taxon>
        <taxon>Pentapetalae</taxon>
        <taxon>asterids</taxon>
        <taxon>campanulids</taxon>
        <taxon>Asterales</taxon>
        <taxon>Asteraceae</taxon>
        <taxon>Asteroideae</taxon>
        <taxon>Anthemideae</taxon>
        <taxon>Anthemidinae</taxon>
        <taxon>Tanacetum</taxon>
    </lineage>
</organism>
<dbReference type="InterPro" id="IPR012337">
    <property type="entry name" value="RNaseH-like_sf"/>
</dbReference>
<reference evidence="2" key="1">
    <citation type="journal article" date="2022" name="Int. J. Mol. Sci.">
        <title>Draft Genome of Tanacetum Coccineum: Genomic Comparison of Closely Related Tanacetum-Family Plants.</title>
        <authorList>
            <person name="Yamashiro T."/>
            <person name="Shiraishi A."/>
            <person name="Nakayama K."/>
            <person name="Satake H."/>
        </authorList>
    </citation>
    <scope>NUCLEOTIDE SEQUENCE</scope>
</reference>
<protein>
    <submittedName>
        <fullName evidence="2">Reverse transcriptase domain-containing protein</fullName>
    </submittedName>
</protein>
<gene>
    <name evidence="2" type="ORF">Tco_1057147</name>
</gene>
<feature type="domain" description="Reverse transcriptase" evidence="1">
    <location>
        <begin position="101"/>
        <end position="203"/>
    </location>
</feature>
<keyword evidence="2" id="KW-0695">RNA-directed DNA polymerase</keyword>
<dbReference type="Gene3D" id="3.30.70.270">
    <property type="match status" value="2"/>
</dbReference>
<comment type="caution">
    <text evidence="2">The sequence shown here is derived from an EMBL/GenBank/DDBJ whole genome shotgun (WGS) entry which is preliminary data.</text>
</comment>
<dbReference type="CDD" id="cd01647">
    <property type="entry name" value="RT_LTR"/>
    <property type="match status" value="1"/>
</dbReference>
<dbReference type="PANTHER" id="PTHR37984">
    <property type="entry name" value="PROTEIN CBG26694"/>
    <property type="match status" value="1"/>
</dbReference>
<evidence type="ECO:0000313" key="2">
    <source>
        <dbReference type="EMBL" id="GJT82805.1"/>
    </source>
</evidence>